<evidence type="ECO:0000313" key="3">
    <source>
        <dbReference type="EMBL" id="KDQ31097.1"/>
    </source>
</evidence>
<dbReference type="InterPro" id="IPR050357">
    <property type="entry name" value="Arrestin_domain-protein"/>
</dbReference>
<dbReference type="PANTHER" id="PTHR11188:SF17">
    <property type="entry name" value="FI21816P1"/>
    <property type="match status" value="1"/>
</dbReference>
<feature type="domain" description="Arrestin C-terminal-like" evidence="2">
    <location>
        <begin position="324"/>
        <end position="485"/>
    </location>
</feature>
<feature type="region of interest" description="Disordered" evidence="1">
    <location>
        <begin position="497"/>
        <end position="520"/>
    </location>
</feature>
<reference evidence="4" key="1">
    <citation type="journal article" date="2014" name="Proc. Natl. Acad. Sci. U.S.A.">
        <title>Extensive sampling of basidiomycete genomes demonstrates inadequacy of the white-rot/brown-rot paradigm for wood decay fungi.</title>
        <authorList>
            <person name="Riley R."/>
            <person name="Salamov A.A."/>
            <person name="Brown D.W."/>
            <person name="Nagy L.G."/>
            <person name="Floudas D."/>
            <person name="Held B.W."/>
            <person name="Levasseur A."/>
            <person name="Lombard V."/>
            <person name="Morin E."/>
            <person name="Otillar R."/>
            <person name="Lindquist E.A."/>
            <person name="Sun H."/>
            <person name="LaButti K.M."/>
            <person name="Schmutz J."/>
            <person name="Jabbour D."/>
            <person name="Luo H."/>
            <person name="Baker S.E."/>
            <person name="Pisabarro A.G."/>
            <person name="Walton J.D."/>
            <person name="Blanchette R.A."/>
            <person name="Henrissat B."/>
            <person name="Martin F."/>
            <person name="Cullen D."/>
            <person name="Hibbett D.S."/>
            <person name="Grigoriev I.V."/>
        </authorList>
    </citation>
    <scope>NUCLEOTIDE SEQUENCE [LARGE SCALE GENOMIC DNA]</scope>
    <source>
        <strain evidence="4">PC15</strain>
    </source>
</reference>
<dbReference type="STRING" id="1137138.A0A067P3V1"/>
<feature type="region of interest" description="Disordered" evidence="1">
    <location>
        <begin position="653"/>
        <end position="701"/>
    </location>
</feature>
<accession>A0A067P3V1</accession>
<dbReference type="SMART" id="SM01017">
    <property type="entry name" value="Arrestin_C"/>
    <property type="match status" value="1"/>
</dbReference>
<gene>
    <name evidence="3" type="ORF">PLEOSDRAFT_1102071</name>
</gene>
<feature type="region of interest" description="Disordered" evidence="1">
    <location>
        <begin position="750"/>
        <end position="872"/>
    </location>
</feature>
<dbReference type="GO" id="GO:0031625">
    <property type="term" value="F:ubiquitin protein ligase binding"/>
    <property type="evidence" value="ECO:0007669"/>
    <property type="project" value="TreeGrafter"/>
</dbReference>
<dbReference type="InterPro" id="IPR014756">
    <property type="entry name" value="Ig_E-set"/>
</dbReference>
<name>A0A067P3V1_PLEO1</name>
<dbReference type="HOGENOM" id="CLU_343900_0_0_1"/>
<dbReference type="AlphaFoldDB" id="A0A067P3V1"/>
<dbReference type="OrthoDB" id="298939at2759"/>
<dbReference type="SUPFAM" id="SSF81296">
    <property type="entry name" value="E set domains"/>
    <property type="match status" value="1"/>
</dbReference>
<sequence length="872" mass="94419">MEEGTLGPPAQLAYTLHSQSAITRTIGRAAIGDTLVEFGIDESGSTTFMDGQRIGVLSPGGSSGEARVKCVTNPAVGEAALSRHGTLLSTGAPSGRNAAELNCLLGNSSAKLRAGALLLPQPGLGQVTRHDLTALEQAKPRARVEVDIILGSDTCVEGTALTGRILVNIRDRLPKESAIMIGGGKLRLIGFESISNEHTRHMFYQCGSPISAISKGSDAMYGSKLDQEGFGLAREGNYILPFSLPIPLDGEFGKPKGPYTNSGVAVRYIAMISLKVKDICTSKRSITHFYRYCIVWPRLNPSAILAPSIKPLRSSVSKSLFMGGNGKVELTASLHRPGWVAGQQCCVCISIVNHTNKRIKRISMSLVRSVIVFVPQPELDASSRCSGDIDPDSCQTSTSRKQVAESILEMGTFGNKGRASAKGWWTGVAPNERYAFMHTILLPSDALTLKRSRLLEVKYELCVTASAGPLSSNPEVILPIDIVNFFSLDPPPSSAFSPVIETSNESRHGPPVPRVGVQLDRPTASNIFVSDENHGSDIPSDELPLESLAYDTTDSLEQRSLGNSDHDSSDDQEQTDEADGPELGNLALRDDCDDFVQHAINSARIDSIYGENALRFSDLYVQDTQESSNALIEIEEGFERDGDQFEERMQALESPIDKSCDATRPSTPVREDHRSHDLPPSHQIATGSLRYGPRPNRPSRPSFAARVQEKMKAAGFDQAHNFGSEAEQFDFEDAHEPDLGKIHSLAISDLNAEPPTDDHLISTTHTNSQVGAQLPSNGSKMLPRPPDSEGPIALSMMENDAPNASKTRSETPSSVRPPLLSEPLTDSACVDKQQPTRPANSLDENEVNSLGENESPVKKRIREMEERLRAQT</sequence>
<feature type="compositionally biased region" description="Basic and acidic residues" evidence="1">
    <location>
        <begin position="669"/>
        <end position="679"/>
    </location>
</feature>
<dbReference type="PANTHER" id="PTHR11188">
    <property type="entry name" value="ARRESTIN DOMAIN CONTAINING PROTEIN"/>
    <property type="match status" value="1"/>
</dbReference>
<dbReference type="InterPro" id="IPR011022">
    <property type="entry name" value="Arrestin_C-like"/>
</dbReference>
<dbReference type="VEuPathDB" id="FungiDB:PLEOSDRAFT_1102071"/>
<evidence type="ECO:0000259" key="2">
    <source>
        <dbReference type="SMART" id="SM01017"/>
    </source>
</evidence>
<dbReference type="EMBL" id="KL198006">
    <property type="protein sequence ID" value="KDQ31097.1"/>
    <property type="molecule type" value="Genomic_DNA"/>
</dbReference>
<feature type="compositionally biased region" description="Acidic residues" evidence="1">
    <location>
        <begin position="570"/>
        <end position="580"/>
    </location>
</feature>
<feature type="compositionally biased region" description="Basic and acidic residues" evidence="1">
    <location>
        <begin position="862"/>
        <end position="872"/>
    </location>
</feature>
<dbReference type="GO" id="GO:0005829">
    <property type="term" value="C:cytosol"/>
    <property type="evidence" value="ECO:0007669"/>
    <property type="project" value="TreeGrafter"/>
</dbReference>
<evidence type="ECO:0000313" key="4">
    <source>
        <dbReference type="Proteomes" id="UP000027073"/>
    </source>
</evidence>
<dbReference type="Gene3D" id="2.60.40.640">
    <property type="match status" value="1"/>
</dbReference>
<evidence type="ECO:0000256" key="1">
    <source>
        <dbReference type="SAM" id="MobiDB-lite"/>
    </source>
</evidence>
<feature type="compositionally biased region" description="Polar residues" evidence="1">
    <location>
        <begin position="761"/>
        <end position="779"/>
    </location>
</feature>
<dbReference type="GO" id="GO:0070086">
    <property type="term" value="P:ubiquitin-dependent endocytosis"/>
    <property type="evidence" value="ECO:0007669"/>
    <property type="project" value="TreeGrafter"/>
</dbReference>
<dbReference type="Proteomes" id="UP000027073">
    <property type="component" value="Unassembled WGS sequence"/>
</dbReference>
<dbReference type="GO" id="GO:0030674">
    <property type="term" value="F:protein-macromolecule adaptor activity"/>
    <property type="evidence" value="ECO:0007669"/>
    <property type="project" value="TreeGrafter"/>
</dbReference>
<organism evidence="3 4">
    <name type="scientific">Pleurotus ostreatus (strain PC15)</name>
    <name type="common">Oyster mushroom</name>
    <dbReference type="NCBI Taxonomy" id="1137138"/>
    <lineage>
        <taxon>Eukaryota</taxon>
        <taxon>Fungi</taxon>
        <taxon>Dikarya</taxon>
        <taxon>Basidiomycota</taxon>
        <taxon>Agaricomycotina</taxon>
        <taxon>Agaricomycetes</taxon>
        <taxon>Agaricomycetidae</taxon>
        <taxon>Agaricales</taxon>
        <taxon>Pleurotineae</taxon>
        <taxon>Pleurotaceae</taxon>
        <taxon>Pleurotus</taxon>
    </lineage>
</organism>
<feature type="region of interest" description="Disordered" evidence="1">
    <location>
        <begin position="558"/>
        <end position="585"/>
    </location>
</feature>
<dbReference type="Pfam" id="PF02752">
    <property type="entry name" value="Arrestin_C"/>
    <property type="match status" value="1"/>
</dbReference>
<feature type="compositionally biased region" description="Polar residues" evidence="1">
    <location>
        <begin position="802"/>
        <end position="814"/>
    </location>
</feature>
<proteinExistence type="predicted"/>
<dbReference type="InterPro" id="IPR014752">
    <property type="entry name" value="Arrestin-like_C"/>
</dbReference>
<protein>
    <recommendedName>
        <fullName evidence="2">Arrestin C-terminal-like domain-containing protein</fullName>
    </recommendedName>
</protein>
<dbReference type="InParanoid" id="A0A067P3V1"/>
<dbReference type="GO" id="GO:0005886">
    <property type="term" value="C:plasma membrane"/>
    <property type="evidence" value="ECO:0007669"/>
    <property type="project" value="TreeGrafter"/>
</dbReference>